<dbReference type="GO" id="GO:0005737">
    <property type="term" value="C:cytoplasm"/>
    <property type="evidence" value="ECO:0007669"/>
    <property type="project" value="UniProtKB-SubCell"/>
</dbReference>
<feature type="compositionally biased region" description="Acidic residues" evidence="8">
    <location>
        <begin position="1463"/>
        <end position="1477"/>
    </location>
</feature>
<evidence type="ECO:0000256" key="4">
    <source>
        <dbReference type="ARBA" id="ARBA00022840"/>
    </source>
</evidence>
<dbReference type="GO" id="GO:0007018">
    <property type="term" value="P:microtubule-based movement"/>
    <property type="evidence" value="ECO:0007669"/>
    <property type="project" value="InterPro"/>
</dbReference>
<evidence type="ECO:0000259" key="9">
    <source>
        <dbReference type="PROSITE" id="PS50067"/>
    </source>
</evidence>
<dbReference type="SMART" id="SM00129">
    <property type="entry name" value="KISc"/>
    <property type="match status" value="1"/>
</dbReference>
<feature type="compositionally biased region" description="Low complexity" evidence="8">
    <location>
        <begin position="1255"/>
        <end position="1271"/>
    </location>
</feature>
<dbReference type="GO" id="GO:0051231">
    <property type="term" value="P:spindle elongation"/>
    <property type="evidence" value="ECO:0007669"/>
    <property type="project" value="TreeGrafter"/>
</dbReference>
<feature type="compositionally biased region" description="Basic and acidic residues" evidence="8">
    <location>
        <begin position="1233"/>
        <end position="1250"/>
    </location>
</feature>
<dbReference type="PANTHER" id="PTHR47969">
    <property type="entry name" value="CHROMOSOME-ASSOCIATED KINESIN KIF4A-RELATED"/>
    <property type="match status" value="1"/>
</dbReference>
<evidence type="ECO:0000256" key="6">
    <source>
        <dbReference type="PROSITE-ProRule" id="PRU00283"/>
    </source>
</evidence>
<evidence type="ECO:0000256" key="1">
    <source>
        <dbReference type="ARBA" id="ARBA00004496"/>
    </source>
</evidence>
<sequence>MHLTMATAARKEPVKVFLRLRPLSKQEETSGCSSAAKSISQTRVSVKNDTVGEYQTDFDSVFDSSSDQEVVFQRTCVNVPQQLLDGFDCAIFAYGAQGSGKTYSILGNLDGGIDECRAEDGIVPRLARSMFDAIRSSDPAIEFTVRCSVVEIYLDRLRDLLVDSCHVRAVEGKLRGCSRLSCLSPEDITTTVNRGHAARTGSSIDPCRESIRSSMIIQVEIEQYDSRSQSVRSSTLLIGDLVGSECSTTGNENRNTERSGTLVSNSLNTLKRLVEERRSGVPVTMPITAPPVAQLLSPYLGGSSHTMILLTASTSDAASKETIDTFKFGELCRSIHNTPAPHFHERWQDCSAELMEARENNLRFEELVRVLASECHRLHSKSGARFSSTTLENVISEITEATTEHRDIKFTIETKAEHQIRTEQMKLRSEMRRAVQTRDELLSSVSQMQSDLQLLKDQNIRLLEGKETTEAELARLKNEVLVARAQKEEAEYNLRTSRFRENEAVVFLRQFRRFYFRLRKQMATDGSGNVGQIIQEVPGAPSLDKLVDIDSLMVESGLLEEHEIGGDIDPYIKTSPEAMAKSSNGAIEMMQSKAYMDEKASFSKSAIVRDNSQSVEARQRLHSTPAGKYLEMREHDLESELLSLSEKASHLERSLVEEKQKVETLTKSVGVAAALDRLKSLKESKIVKDQLEKKEHDLNAVIWKMNEMHMAGKSLRAMVLERDNRILHLENTFTEASSKNTSLVLEKERGDNLLRDEIAELSKRIRAFSSPIRFFGEQSNENTPFHYRLVAPFSSSKEDLKADSKNALRRASIGEAGEWIKASNALERADVETQTDYDRVDGECQTQMKEVKDTQAQTDLHLTSSDLLVDAETQTEKTHKMNGDFIPCEVETQTDGVLLTLKDIELSTIEAAASSIPEANVDDLLFMITRPEENIERTQISAHKESLGAGVAHKNMLQSTSLSANAFLFMEDDVVEDALHKEKGRVITNVSSARDTAAKQSTAVATSSSRILSSSSLSVLANQATHRGPSEMANSNHSRVQEISVEKDNVIVASSDTTHEKYEQSGESATALKDDKEITDEGTTESKPGKPVSSFLAKLQAQARKKAAEQSSDVIEKETVPEFMKKFKTIGARNANESVIETSGESTSLRQPFSGGTRFADTSSSIPWHPRKKKNEDDDSEDNEGSFTFDPVRKNLATELPHESSTISRTEELDHSDATDESGPQAALSSSITDDKKDSSSDEDDKKGKTEAQVAKPAAFSSSPKADNSDSSSDEEDDNGKAEPQALMSAPFSTTKADDGSDSSSDDDNDKRKAEVQTSISVPFSPSSKADDDSDSSSDEDDDNEETAEPQASKSVPVSSSKIDDDGDSSSDDDVDKEKTAELQTSKSTPFSSSKADDDSDSSNDDEDNNGKAEPQASRSAPYLSSKADDDSDSSSDEDNEKRKAEVPTATPVPLSSSSKADDDSDSSSDGDDDKEETAESRASKSVPFSSSKSDDDSDSSSEEEDHTQQRSAEATALKLETTPLEVRAPPGTSTKVSKADSSSDDDDEEDVGEKINEQRKPVTVAKTFAGSLEDSSDESEEDSDPIASTSNARSAVKSSNVPVLRAPAQITNDSEDSSSSDTMESDDESTEKNSSMLLQGGKPGNFEPKRKVTDFGEKVSPALSPKKPEKAKMKSSERDVKGKPEAKAKTTTKGDKPGKGKASKVPAKSSSKSTTDTKSSKFAVRGSDIVLADDGEWGKSASKKSVKAKSSFVIKNGKLVKNEASSPPPTKIEKPAFKIVGGKLVKQGKGDGGTKKAAGKSRSRMGEI</sequence>
<dbReference type="Gene3D" id="3.40.850.10">
    <property type="entry name" value="Kinesin motor domain"/>
    <property type="match status" value="1"/>
</dbReference>
<feature type="compositionally biased region" description="Basic and acidic residues" evidence="8">
    <location>
        <begin position="1667"/>
        <end position="1699"/>
    </location>
</feature>
<dbReference type="InterPro" id="IPR036961">
    <property type="entry name" value="Kinesin_motor_dom_sf"/>
</dbReference>
<feature type="compositionally biased region" description="Basic and acidic residues" evidence="8">
    <location>
        <begin position="1209"/>
        <end position="1218"/>
    </location>
</feature>
<dbReference type="PROSITE" id="PS50067">
    <property type="entry name" value="KINESIN_MOTOR_2"/>
    <property type="match status" value="1"/>
</dbReference>
<feature type="compositionally biased region" description="Acidic residues" evidence="8">
    <location>
        <begin position="1575"/>
        <end position="1585"/>
    </location>
</feature>
<feature type="compositionally biased region" description="Basic residues" evidence="8">
    <location>
        <begin position="1798"/>
        <end position="1809"/>
    </location>
</feature>
<protein>
    <recommendedName>
        <fullName evidence="9">Kinesin motor domain-containing protein</fullName>
    </recommendedName>
</protein>
<feature type="compositionally biased region" description="Acidic residues" evidence="8">
    <location>
        <begin position="1543"/>
        <end position="1552"/>
    </location>
</feature>
<evidence type="ECO:0000256" key="2">
    <source>
        <dbReference type="ARBA" id="ARBA00022490"/>
    </source>
</evidence>
<dbReference type="GO" id="GO:0005524">
    <property type="term" value="F:ATP binding"/>
    <property type="evidence" value="ECO:0007669"/>
    <property type="project" value="UniProtKB-UniRule"/>
</dbReference>
<proteinExistence type="inferred from homology"/>
<dbReference type="PRINTS" id="PR00380">
    <property type="entry name" value="KINESINHEAVY"/>
</dbReference>
<feature type="coiled-coil region" evidence="7">
    <location>
        <begin position="641"/>
        <end position="668"/>
    </location>
</feature>
<keyword evidence="5 7" id="KW-0175">Coiled coil</keyword>
<evidence type="ECO:0000313" key="10">
    <source>
        <dbReference type="EMBL" id="GAX25422.1"/>
    </source>
</evidence>
<evidence type="ECO:0000256" key="5">
    <source>
        <dbReference type="ARBA" id="ARBA00023054"/>
    </source>
</evidence>
<accession>A0A1Z5KH65</accession>
<feature type="region of interest" description="Disordered" evidence="8">
    <location>
        <begin position="1022"/>
        <end position="1041"/>
    </location>
</feature>
<dbReference type="GO" id="GO:0007052">
    <property type="term" value="P:mitotic spindle organization"/>
    <property type="evidence" value="ECO:0007669"/>
    <property type="project" value="TreeGrafter"/>
</dbReference>
<dbReference type="InParanoid" id="A0A1Z5KH65"/>
<keyword evidence="4 6" id="KW-0067">ATP-binding</keyword>
<dbReference type="SUPFAM" id="SSF52540">
    <property type="entry name" value="P-loop containing nucleoside triphosphate hydrolases"/>
    <property type="match status" value="1"/>
</dbReference>
<keyword evidence="6" id="KW-0505">Motor protein</keyword>
<feature type="region of interest" description="Disordered" evidence="8">
    <location>
        <begin position="1130"/>
        <end position="1750"/>
    </location>
</feature>
<feature type="compositionally biased region" description="Acidic residues" evidence="8">
    <location>
        <begin position="1332"/>
        <end position="1348"/>
    </location>
</feature>
<feature type="compositionally biased region" description="Low complexity" evidence="8">
    <location>
        <begin position="1704"/>
        <end position="1722"/>
    </location>
</feature>
<feature type="compositionally biased region" description="Acidic residues" evidence="8">
    <location>
        <begin position="1430"/>
        <end position="1439"/>
    </location>
</feature>
<organism evidence="10 11">
    <name type="scientific">Fistulifera solaris</name>
    <name type="common">Oleaginous diatom</name>
    <dbReference type="NCBI Taxonomy" id="1519565"/>
    <lineage>
        <taxon>Eukaryota</taxon>
        <taxon>Sar</taxon>
        <taxon>Stramenopiles</taxon>
        <taxon>Ochrophyta</taxon>
        <taxon>Bacillariophyta</taxon>
        <taxon>Bacillariophyceae</taxon>
        <taxon>Bacillariophycidae</taxon>
        <taxon>Naviculales</taxon>
        <taxon>Naviculaceae</taxon>
        <taxon>Fistulifera</taxon>
    </lineage>
</organism>
<feature type="compositionally biased region" description="Basic and acidic residues" evidence="8">
    <location>
        <begin position="1648"/>
        <end position="1658"/>
    </location>
</feature>
<comment type="caution">
    <text evidence="10">The sequence shown here is derived from an EMBL/GenBank/DDBJ whole genome shotgun (WGS) entry which is preliminary data.</text>
</comment>
<feature type="domain" description="Kinesin motor" evidence="9">
    <location>
        <begin position="13"/>
        <end position="335"/>
    </location>
</feature>
<comment type="similarity">
    <text evidence="6">Belongs to the TRAFAC class myosin-kinesin ATPase superfamily. Kinesin family.</text>
</comment>
<feature type="region of interest" description="Disordered" evidence="8">
    <location>
        <begin position="1784"/>
        <end position="1809"/>
    </location>
</feature>
<feature type="binding site" evidence="6">
    <location>
        <begin position="95"/>
        <end position="102"/>
    </location>
    <ligand>
        <name>ATP</name>
        <dbReference type="ChEBI" id="CHEBI:30616"/>
    </ligand>
</feature>
<dbReference type="GO" id="GO:0005875">
    <property type="term" value="C:microtubule associated complex"/>
    <property type="evidence" value="ECO:0007669"/>
    <property type="project" value="TreeGrafter"/>
</dbReference>
<keyword evidence="2" id="KW-0963">Cytoplasm</keyword>
<feature type="compositionally biased region" description="Acidic residues" evidence="8">
    <location>
        <begin position="1365"/>
        <end position="1375"/>
    </location>
</feature>
<feature type="compositionally biased region" description="Polar residues" evidence="8">
    <location>
        <begin position="1587"/>
        <end position="1602"/>
    </location>
</feature>
<feature type="compositionally biased region" description="Acidic residues" evidence="8">
    <location>
        <begin position="1614"/>
        <end position="1630"/>
    </location>
</feature>
<name>A0A1Z5KH65_FISSO</name>
<keyword evidence="3 6" id="KW-0547">Nucleotide-binding</keyword>
<dbReference type="OrthoDB" id="3176171at2759"/>
<dbReference type="GO" id="GO:0003777">
    <property type="term" value="F:microtubule motor activity"/>
    <property type="evidence" value="ECO:0007669"/>
    <property type="project" value="InterPro"/>
</dbReference>
<dbReference type="EMBL" id="BDSP01000224">
    <property type="protein sequence ID" value="GAX25422.1"/>
    <property type="molecule type" value="Genomic_DNA"/>
</dbReference>
<feature type="compositionally biased region" description="Acidic residues" evidence="8">
    <location>
        <begin position="1398"/>
        <end position="1408"/>
    </location>
</feature>
<gene>
    <name evidence="10" type="ORF">FisN_1Hh376</name>
</gene>
<evidence type="ECO:0000256" key="7">
    <source>
        <dbReference type="SAM" id="Coils"/>
    </source>
</evidence>
<feature type="region of interest" description="Disordered" evidence="8">
    <location>
        <begin position="1055"/>
        <end position="1093"/>
    </location>
</feature>
<feature type="compositionally biased region" description="Acidic residues" evidence="8">
    <location>
        <begin position="1496"/>
        <end position="1506"/>
    </location>
</feature>
<dbReference type="Proteomes" id="UP000198406">
    <property type="component" value="Unassembled WGS sequence"/>
</dbReference>
<dbReference type="InterPro" id="IPR027417">
    <property type="entry name" value="P-loop_NTPase"/>
</dbReference>
<evidence type="ECO:0000313" key="11">
    <source>
        <dbReference type="Proteomes" id="UP000198406"/>
    </source>
</evidence>
<dbReference type="GO" id="GO:0008017">
    <property type="term" value="F:microtubule binding"/>
    <property type="evidence" value="ECO:0007669"/>
    <property type="project" value="InterPro"/>
</dbReference>
<evidence type="ECO:0000256" key="3">
    <source>
        <dbReference type="ARBA" id="ARBA00022741"/>
    </source>
</evidence>
<feature type="coiled-coil region" evidence="7">
    <location>
        <begin position="438"/>
        <end position="493"/>
    </location>
</feature>
<evidence type="ECO:0000256" key="8">
    <source>
        <dbReference type="SAM" id="MobiDB-lite"/>
    </source>
</evidence>
<feature type="compositionally biased region" description="Polar residues" evidence="8">
    <location>
        <begin position="1135"/>
        <end position="1151"/>
    </location>
</feature>
<feature type="compositionally biased region" description="Polar residues" evidence="8">
    <location>
        <begin position="1382"/>
        <end position="1391"/>
    </location>
</feature>
<dbReference type="InterPro" id="IPR001752">
    <property type="entry name" value="Kinesin_motor_dom"/>
</dbReference>
<dbReference type="InterPro" id="IPR027640">
    <property type="entry name" value="Kinesin-like_fam"/>
</dbReference>
<reference evidence="10 11" key="1">
    <citation type="journal article" date="2015" name="Plant Cell">
        <title>Oil accumulation by the oleaginous diatom Fistulifera solaris as revealed by the genome and transcriptome.</title>
        <authorList>
            <person name="Tanaka T."/>
            <person name="Maeda Y."/>
            <person name="Veluchamy A."/>
            <person name="Tanaka M."/>
            <person name="Abida H."/>
            <person name="Marechal E."/>
            <person name="Bowler C."/>
            <person name="Muto M."/>
            <person name="Sunaga Y."/>
            <person name="Tanaka M."/>
            <person name="Yoshino T."/>
            <person name="Taniguchi T."/>
            <person name="Fukuda Y."/>
            <person name="Nemoto M."/>
            <person name="Matsumoto M."/>
            <person name="Wong P.S."/>
            <person name="Aburatani S."/>
            <person name="Fujibuchi W."/>
        </authorList>
    </citation>
    <scope>NUCLEOTIDE SEQUENCE [LARGE SCALE GENOMIC DNA]</scope>
    <source>
        <strain evidence="10 11">JPCC DA0580</strain>
    </source>
</reference>
<keyword evidence="11" id="KW-1185">Reference proteome</keyword>
<dbReference type="Pfam" id="PF00225">
    <property type="entry name" value="Kinesin"/>
    <property type="match status" value="1"/>
</dbReference>
<comment type="subcellular location">
    <subcellularLocation>
        <location evidence="1">Cytoplasm</location>
    </subcellularLocation>
</comment>
<dbReference type="PANTHER" id="PTHR47969:SF15">
    <property type="entry name" value="CHROMOSOME-ASSOCIATED KINESIN KIF4A-RELATED"/>
    <property type="match status" value="1"/>
</dbReference>